<accession>A0A2M9DDK7</accession>
<gene>
    <name evidence="1" type="ORF">BV394_06920</name>
</gene>
<proteinExistence type="predicted"/>
<dbReference type="RefSeq" id="WP_076979503.1">
    <property type="nucleotide sequence ID" value="NZ_CP019124.1"/>
</dbReference>
<reference evidence="1 2" key="1">
    <citation type="submission" date="2017-01" db="EMBL/GenBank/DDBJ databases">
        <title>Genomic analysis of Xuhuaishuia manganoxidans DY6-4.</title>
        <authorList>
            <person name="Wang X."/>
        </authorList>
    </citation>
    <scope>NUCLEOTIDE SEQUENCE [LARGE SCALE GENOMIC DNA]</scope>
    <source>
        <strain evidence="1 2">DY6-4</strain>
    </source>
</reference>
<dbReference type="InterPro" id="IPR000073">
    <property type="entry name" value="AB_hydrolase_1"/>
</dbReference>
<dbReference type="Proteomes" id="UP000187266">
    <property type="component" value="Chromosome"/>
</dbReference>
<dbReference type="PANTHER" id="PTHR43433">
    <property type="entry name" value="HYDROLASE, ALPHA/BETA FOLD FAMILY PROTEIN"/>
    <property type="match status" value="1"/>
</dbReference>
<dbReference type="AlphaFoldDB" id="A0A1U7DHL1"/>
<evidence type="ECO:0000313" key="2">
    <source>
        <dbReference type="Proteomes" id="UP000187266"/>
    </source>
</evidence>
<evidence type="ECO:0000313" key="1">
    <source>
        <dbReference type="EMBL" id="APX89480.1"/>
    </source>
</evidence>
<dbReference type="OrthoDB" id="9796770at2"/>
<dbReference type="EMBL" id="CP019124">
    <property type="protein sequence ID" value="APX89480.1"/>
    <property type="molecule type" value="Genomic_DNA"/>
</dbReference>
<dbReference type="Gene3D" id="3.40.50.1820">
    <property type="entry name" value="alpha/beta hydrolase"/>
    <property type="match status" value="1"/>
</dbReference>
<sequence length="283" mass="31533">MPMVKIDGIETRYEEMGQGPALLMFSPGGFDARIEKWTDLGVYKRIRLLEHLPKHFRCILFDRRENGQSGGRVERITWDHFVTQGAGLLDHLGVERAHLMGGCMGCCPVAAFGVALPERVLSMVHYWPVGGANYRISGHQRFARHLAFVEENGLQAVVDLVRSHDKNFSADPRGGPWGQPIRNSDAFAAEYATLDQAKYLLTVTAMYRGMIDRDTAPGAEPEDLMRLEIPSLIVPGADGFHATSAARYLQECLSGSEYWDIPVDQQTEDNAPARVIEFLQSVS</sequence>
<dbReference type="InterPro" id="IPR029058">
    <property type="entry name" value="AB_hydrolase_fold"/>
</dbReference>
<dbReference type="SUPFAM" id="SSF53474">
    <property type="entry name" value="alpha/beta-Hydrolases"/>
    <property type="match status" value="1"/>
</dbReference>
<dbReference type="GO" id="GO:0016787">
    <property type="term" value="F:hydrolase activity"/>
    <property type="evidence" value="ECO:0007669"/>
    <property type="project" value="UniProtKB-KW"/>
</dbReference>
<keyword evidence="2" id="KW-1185">Reference proteome</keyword>
<protein>
    <submittedName>
        <fullName evidence="1">Alpha/beta hydrolase</fullName>
    </submittedName>
</protein>
<name>A0A1U7DHL1_9RHOB</name>
<dbReference type="PANTHER" id="PTHR43433:SF10">
    <property type="entry name" value="AB HYDROLASE-1 DOMAIN-CONTAINING PROTEIN"/>
    <property type="match status" value="1"/>
</dbReference>
<dbReference type="Pfam" id="PF00561">
    <property type="entry name" value="Abhydrolase_1"/>
    <property type="match status" value="1"/>
</dbReference>
<organism evidence="1 2">
    <name type="scientific">Brevirhabdus pacifica</name>
    <dbReference type="NCBI Taxonomy" id="1267768"/>
    <lineage>
        <taxon>Bacteria</taxon>
        <taxon>Pseudomonadati</taxon>
        <taxon>Pseudomonadota</taxon>
        <taxon>Alphaproteobacteria</taxon>
        <taxon>Rhodobacterales</taxon>
        <taxon>Paracoccaceae</taxon>
        <taxon>Brevirhabdus</taxon>
    </lineage>
</organism>
<dbReference type="InterPro" id="IPR050471">
    <property type="entry name" value="AB_hydrolase"/>
</dbReference>
<accession>A0A1U7DHL1</accession>
<dbReference type="STRING" id="1267768.BV394_06920"/>
<keyword evidence="1" id="KW-0378">Hydrolase</keyword>